<dbReference type="GO" id="GO:0016747">
    <property type="term" value="F:acyltransferase activity, transferring groups other than amino-acyl groups"/>
    <property type="evidence" value="ECO:0007669"/>
    <property type="project" value="InterPro"/>
</dbReference>
<accession>A0A7M2WT74</accession>
<dbReference type="EMBL" id="CP063458">
    <property type="protein sequence ID" value="QOV88725.1"/>
    <property type="molecule type" value="Genomic_DNA"/>
</dbReference>
<dbReference type="Proteomes" id="UP000593765">
    <property type="component" value="Chromosome"/>
</dbReference>
<sequence>MPHEPLTFIVRPAMPDDAERLISHVLAMTIEGARWLPMQPDEFPLTLEQERQFLAEVGKSDNSLFLLAETAGESPAEIVGLLNYAGGKRRAMRHVATLGISVRLAWQGRGVGTALMSEAIRRAKTSGTLRRLDLTVYADNHQAIRLYERMGFVVEGVRRRAILRDGEFIDEQTMAMVW</sequence>
<dbReference type="Gene3D" id="3.40.630.30">
    <property type="match status" value="1"/>
</dbReference>
<dbReference type="Pfam" id="PF00583">
    <property type="entry name" value="Acetyltransf_1"/>
    <property type="match status" value="1"/>
</dbReference>
<dbReference type="AlphaFoldDB" id="A0A7M2WT74"/>
<organism evidence="2 3">
    <name type="scientific">Humisphaera borealis</name>
    <dbReference type="NCBI Taxonomy" id="2807512"/>
    <lineage>
        <taxon>Bacteria</taxon>
        <taxon>Pseudomonadati</taxon>
        <taxon>Planctomycetota</taxon>
        <taxon>Phycisphaerae</taxon>
        <taxon>Tepidisphaerales</taxon>
        <taxon>Tepidisphaeraceae</taxon>
        <taxon>Humisphaera</taxon>
    </lineage>
</organism>
<dbReference type="InterPro" id="IPR016181">
    <property type="entry name" value="Acyl_CoA_acyltransferase"/>
</dbReference>
<proteinExistence type="predicted"/>
<evidence type="ECO:0000313" key="2">
    <source>
        <dbReference type="EMBL" id="QOV88725.1"/>
    </source>
</evidence>
<dbReference type="PANTHER" id="PTHR43617:SF22">
    <property type="entry name" value="L-AMINO ACID N-ACETYLTRANSFERASE AAAT"/>
    <property type="match status" value="1"/>
</dbReference>
<dbReference type="InterPro" id="IPR000182">
    <property type="entry name" value="GNAT_dom"/>
</dbReference>
<name>A0A7M2WT74_9BACT</name>
<dbReference type="PROSITE" id="PS51186">
    <property type="entry name" value="GNAT"/>
    <property type="match status" value="1"/>
</dbReference>
<evidence type="ECO:0000313" key="3">
    <source>
        <dbReference type="Proteomes" id="UP000593765"/>
    </source>
</evidence>
<dbReference type="CDD" id="cd04301">
    <property type="entry name" value="NAT_SF"/>
    <property type="match status" value="1"/>
</dbReference>
<protein>
    <submittedName>
        <fullName evidence="2">GNAT family N-acetyltransferase</fullName>
    </submittedName>
</protein>
<dbReference type="InterPro" id="IPR050276">
    <property type="entry name" value="MshD_Acetyltransferase"/>
</dbReference>
<dbReference type="KEGG" id="hbs:IPV69_21215"/>
<keyword evidence="3" id="KW-1185">Reference proteome</keyword>
<dbReference type="PANTHER" id="PTHR43617">
    <property type="entry name" value="L-AMINO ACID N-ACETYLTRANSFERASE"/>
    <property type="match status" value="1"/>
</dbReference>
<dbReference type="RefSeq" id="WP_206291727.1">
    <property type="nucleotide sequence ID" value="NZ_CP063458.1"/>
</dbReference>
<reference evidence="2 3" key="1">
    <citation type="submission" date="2020-10" db="EMBL/GenBank/DDBJ databases">
        <title>Wide distribution of Phycisphaera-like planctomycetes from WD2101 soil group in peatlands and genome analysis of the first cultivated representative.</title>
        <authorList>
            <person name="Dedysh S.N."/>
            <person name="Beletsky A.V."/>
            <person name="Ivanova A."/>
            <person name="Kulichevskaya I.S."/>
            <person name="Suzina N.E."/>
            <person name="Philippov D.A."/>
            <person name="Rakitin A.L."/>
            <person name="Mardanov A.V."/>
            <person name="Ravin N.V."/>
        </authorList>
    </citation>
    <scope>NUCLEOTIDE SEQUENCE [LARGE SCALE GENOMIC DNA]</scope>
    <source>
        <strain evidence="2 3">M1803</strain>
    </source>
</reference>
<dbReference type="SUPFAM" id="SSF55729">
    <property type="entry name" value="Acyl-CoA N-acyltransferases (Nat)"/>
    <property type="match status" value="1"/>
</dbReference>
<evidence type="ECO:0000259" key="1">
    <source>
        <dbReference type="PROSITE" id="PS51186"/>
    </source>
</evidence>
<gene>
    <name evidence="2" type="ORF">IPV69_21215</name>
</gene>
<feature type="domain" description="N-acetyltransferase" evidence="1">
    <location>
        <begin position="23"/>
        <end position="175"/>
    </location>
</feature>